<comment type="caution">
    <text evidence="3">The sequence shown here is derived from an EMBL/GenBank/DDBJ whole genome shotgun (WGS) entry which is preliminary data.</text>
</comment>
<accession>A0A7W3MZS0</accession>
<dbReference type="EMBL" id="JACJII010000001">
    <property type="protein sequence ID" value="MBA9004902.1"/>
    <property type="molecule type" value="Genomic_DNA"/>
</dbReference>
<name>A0A7W3MZS0_9ACTN</name>
<evidence type="ECO:0000256" key="1">
    <source>
        <dbReference type="SAM" id="Coils"/>
    </source>
</evidence>
<feature type="region of interest" description="Disordered" evidence="2">
    <location>
        <begin position="165"/>
        <end position="186"/>
    </location>
</feature>
<organism evidence="3 4">
    <name type="scientific">Thermomonospora cellulosilytica</name>
    <dbReference type="NCBI Taxonomy" id="1411118"/>
    <lineage>
        <taxon>Bacteria</taxon>
        <taxon>Bacillati</taxon>
        <taxon>Actinomycetota</taxon>
        <taxon>Actinomycetes</taxon>
        <taxon>Streptosporangiales</taxon>
        <taxon>Thermomonosporaceae</taxon>
        <taxon>Thermomonospora</taxon>
    </lineage>
</organism>
<dbReference type="AlphaFoldDB" id="A0A7W3MZS0"/>
<proteinExistence type="predicted"/>
<evidence type="ECO:0000256" key="2">
    <source>
        <dbReference type="SAM" id="MobiDB-lite"/>
    </source>
</evidence>
<gene>
    <name evidence="3" type="ORF">HNR21_003784</name>
</gene>
<dbReference type="Gene3D" id="1.10.287.1490">
    <property type="match status" value="1"/>
</dbReference>
<evidence type="ECO:0000313" key="3">
    <source>
        <dbReference type="EMBL" id="MBA9004902.1"/>
    </source>
</evidence>
<keyword evidence="4" id="KW-1185">Reference proteome</keyword>
<protein>
    <submittedName>
        <fullName evidence="3">Chromosome segregation ATPase</fullName>
    </submittedName>
</protein>
<evidence type="ECO:0000313" key="4">
    <source>
        <dbReference type="Proteomes" id="UP000539313"/>
    </source>
</evidence>
<keyword evidence="1" id="KW-0175">Coiled coil</keyword>
<dbReference type="Proteomes" id="UP000539313">
    <property type="component" value="Unassembled WGS sequence"/>
</dbReference>
<reference evidence="3 4" key="1">
    <citation type="submission" date="2020-08" db="EMBL/GenBank/DDBJ databases">
        <title>Sequencing the genomes of 1000 actinobacteria strains.</title>
        <authorList>
            <person name="Klenk H.-P."/>
        </authorList>
    </citation>
    <scope>NUCLEOTIDE SEQUENCE [LARGE SCALE GENOMIC DNA]</scope>
    <source>
        <strain evidence="3 4">DSM 45823</strain>
    </source>
</reference>
<dbReference type="RefSeq" id="WP_182706224.1">
    <property type="nucleotide sequence ID" value="NZ_JACJII010000001.1"/>
</dbReference>
<sequence length="186" mass="20784">MPPFLPALVRRAAGEIERLLSSAVEQGQDMIAQAQHHRAEIDRLRAEAAAQRERADRLERALAEQSAGLEAVRRQVGALVCDLNERLLPQLDARIHESEQDVTRLATRMLRAGQEAERQQSRLAAAEQRLADLRERTGRLEQRTGIWRELQANVARLGEDLDRLRAAGRPVDLPGAGGRNGHEVHP</sequence>
<feature type="coiled-coil region" evidence="1">
    <location>
        <begin position="34"/>
        <end position="75"/>
    </location>
</feature>